<dbReference type="InterPro" id="IPR003607">
    <property type="entry name" value="HD/PDEase_dom"/>
</dbReference>
<dbReference type="SUPFAM" id="SSF109604">
    <property type="entry name" value="HD-domain/PDEase-like"/>
    <property type="match status" value="1"/>
</dbReference>
<comment type="caution">
    <text evidence="2">The sequence shown here is derived from an EMBL/GenBank/DDBJ whole genome shotgun (WGS) entry which is preliminary data.</text>
</comment>
<feature type="domain" description="HD/PDEase" evidence="1">
    <location>
        <begin position="33"/>
        <end position="175"/>
    </location>
</feature>
<evidence type="ECO:0000313" key="3">
    <source>
        <dbReference type="Proteomes" id="UP000242814"/>
    </source>
</evidence>
<evidence type="ECO:0000313" key="2">
    <source>
        <dbReference type="EMBL" id="ODH25734.1"/>
    </source>
</evidence>
<dbReference type="VEuPathDB" id="FungiDB:PADG_07759"/>
<accession>A0A1D2JBC3</accession>
<sequence>MATTTTTATETADPATLISRMTAYMAQCMRNHDPSHNPRHVHRVVHLAHQLLASERARNPSSTISMDDTAITLAALLHDVEDRKYLPSPSHSGSGSSSGSSSNDVVYHALLSNGANPVLAARVKKIISHVSFSSEVKDPDLIRRLIDKEGYPELAIVQDADRLDALGAVGIARCFTYLGAKGGGRAGGGEGEGGSCWELDHAIEHFGEKLEKLEGMMKTKSGREMARVRTERLKVFREWWEEENGESKKIPPSILSYARSPSDIYYMIRTPFEISRSIMNHPRRTVEVPFADNSHGRCLSMFYQYLSMMSLPLGKWIKGQHESPDSLVVTHPITNRPASGLIEYGWADGKCYIILFMFICDRRGSQGGISIACLLYHVDRVVSCCDVCVSLARVTVGRDGCR</sequence>
<protein>
    <recommendedName>
        <fullName evidence="1">HD/PDEase domain-containing protein</fullName>
    </recommendedName>
</protein>
<dbReference type="SMART" id="SM00471">
    <property type="entry name" value="HDc"/>
    <property type="match status" value="1"/>
</dbReference>
<reference evidence="2 3" key="1">
    <citation type="submission" date="2016-06" db="EMBL/GenBank/DDBJ databases">
        <authorList>
            <person name="Kjaerup R.B."/>
            <person name="Dalgaard T.S."/>
            <person name="Juul-Madsen H.R."/>
        </authorList>
    </citation>
    <scope>NUCLEOTIDE SEQUENCE [LARGE SCALE GENOMIC DNA]</scope>
    <source>
        <strain evidence="2 3">Pb300</strain>
    </source>
</reference>
<dbReference type="PANTHER" id="PTHR33594:SF1">
    <property type="entry name" value="HD_PDEASE DOMAIN-CONTAINING PROTEIN"/>
    <property type="match status" value="1"/>
</dbReference>
<name>A0A1D2JBC3_PARBR</name>
<dbReference type="PANTHER" id="PTHR33594">
    <property type="entry name" value="SUPERFAMILY HYDROLASE, PUTATIVE (AFU_ORTHOLOGUE AFUA_1G03035)-RELATED"/>
    <property type="match status" value="1"/>
</dbReference>
<dbReference type="AlphaFoldDB" id="A0A1D2JBC3"/>
<organism evidence="2 3">
    <name type="scientific">Paracoccidioides brasiliensis</name>
    <dbReference type="NCBI Taxonomy" id="121759"/>
    <lineage>
        <taxon>Eukaryota</taxon>
        <taxon>Fungi</taxon>
        <taxon>Dikarya</taxon>
        <taxon>Ascomycota</taxon>
        <taxon>Pezizomycotina</taxon>
        <taxon>Eurotiomycetes</taxon>
        <taxon>Eurotiomycetidae</taxon>
        <taxon>Onygenales</taxon>
        <taxon>Ajellomycetaceae</taxon>
        <taxon>Paracoccidioides</taxon>
    </lineage>
</organism>
<dbReference type="VEuPathDB" id="FungiDB:PABG_06207"/>
<evidence type="ECO:0000259" key="1">
    <source>
        <dbReference type="SMART" id="SM00471"/>
    </source>
</evidence>
<proteinExistence type="predicted"/>
<dbReference type="EMBL" id="LZYO01000216">
    <property type="protein sequence ID" value="ODH25734.1"/>
    <property type="molecule type" value="Genomic_DNA"/>
</dbReference>
<dbReference type="Gene3D" id="1.10.3210.50">
    <property type="match status" value="1"/>
</dbReference>
<dbReference type="CDD" id="cd00077">
    <property type="entry name" value="HDc"/>
    <property type="match status" value="1"/>
</dbReference>
<dbReference type="Proteomes" id="UP000242814">
    <property type="component" value="Unassembled WGS sequence"/>
</dbReference>
<gene>
    <name evidence="2" type="ORF">ACO22_05108</name>
</gene>